<protein>
    <submittedName>
        <fullName evidence="1">Uncharacterized protein</fullName>
    </submittedName>
</protein>
<gene>
    <name evidence="1" type="ORF">LCGC14_2726630</name>
</gene>
<evidence type="ECO:0000313" key="1">
    <source>
        <dbReference type="EMBL" id="KKK90084.1"/>
    </source>
</evidence>
<accession>A0A0F9BHI1</accession>
<proteinExistence type="predicted"/>
<dbReference type="AlphaFoldDB" id="A0A0F9BHI1"/>
<comment type="caution">
    <text evidence="1">The sequence shown here is derived from an EMBL/GenBank/DDBJ whole genome shotgun (WGS) entry which is preliminary data.</text>
</comment>
<dbReference type="EMBL" id="LAZR01049252">
    <property type="protein sequence ID" value="KKK90084.1"/>
    <property type="molecule type" value="Genomic_DNA"/>
</dbReference>
<reference evidence="1" key="1">
    <citation type="journal article" date="2015" name="Nature">
        <title>Complex archaea that bridge the gap between prokaryotes and eukaryotes.</title>
        <authorList>
            <person name="Spang A."/>
            <person name="Saw J.H."/>
            <person name="Jorgensen S.L."/>
            <person name="Zaremba-Niedzwiedzka K."/>
            <person name="Martijn J."/>
            <person name="Lind A.E."/>
            <person name="van Eijk R."/>
            <person name="Schleper C."/>
            <person name="Guy L."/>
            <person name="Ettema T.J."/>
        </authorList>
    </citation>
    <scope>NUCLEOTIDE SEQUENCE</scope>
</reference>
<sequence length="134" mass="14872">MGVLTYIAKRNIIGGHTLGLEYKIETALQVIDESAKPKGTSREMLDDTIEYELDSMPDLVMVTSDEVLEADKLLWKEFTTSVAARELFQIDLTGTIASPGTALDCIIEKGAGYHPRRSQAGVQQYKFSFTVRLV</sequence>
<organism evidence="1">
    <name type="scientific">marine sediment metagenome</name>
    <dbReference type="NCBI Taxonomy" id="412755"/>
    <lineage>
        <taxon>unclassified sequences</taxon>
        <taxon>metagenomes</taxon>
        <taxon>ecological metagenomes</taxon>
    </lineage>
</organism>
<name>A0A0F9BHI1_9ZZZZ</name>